<evidence type="ECO:0000313" key="2">
    <source>
        <dbReference type="Proteomes" id="UP001528823"/>
    </source>
</evidence>
<comment type="caution">
    <text evidence="1">The sequence shown here is derived from an EMBL/GenBank/DDBJ whole genome shotgun (WGS) entry which is preliminary data.</text>
</comment>
<gene>
    <name evidence="1" type="ORF">ORQ98_16050</name>
</gene>
<dbReference type="Pfam" id="PF05954">
    <property type="entry name" value="Phage_GPD"/>
    <property type="match status" value="1"/>
</dbReference>
<reference evidence="1 2" key="1">
    <citation type="submission" date="2022-11" db="EMBL/GenBank/DDBJ databases">
        <title>Spartinivicinus poritis sp. nov., isolated from scleractinian coral Porites lutea.</title>
        <authorList>
            <person name="Zhang G."/>
            <person name="Cai L."/>
            <person name="Wei Q."/>
        </authorList>
    </citation>
    <scope>NUCLEOTIDE SEQUENCE [LARGE SCALE GENOMIC DNA]</scope>
    <source>
        <strain evidence="1 2">A2-2</strain>
    </source>
</reference>
<proteinExistence type="predicted"/>
<accession>A0ABT5UBW3</accession>
<sequence>MTHVDQTDETDMSFITRLARQYDAVAKPVNKLYVLAKKGQLKSLSGKKLSTVKVGLPANNQPTNHNFINAHATLPSRGKYHGVVTLWWDGKAAKEREVKIGKPAYKKLRHLFDSETKAREIGESQLRKLGRKGVNVSLEMSANPLLVAEGLIELDGSFPAHMHGKWSIERVMYRGNKSMGCRCSVSAGVVVE</sequence>
<organism evidence="1 2">
    <name type="scientific">Spartinivicinus poritis</name>
    <dbReference type="NCBI Taxonomy" id="2994640"/>
    <lineage>
        <taxon>Bacteria</taxon>
        <taxon>Pseudomonadati</taxon>
        <taxon>Pseudomonadota</taxon>
        <taxon>Gammaproteobacteria</taxon>
        <taxon>Oceanospirillales</taxon>
        <taxon>Zooshikellaceae</taxon>
        <taxon>Spartinivicinus</taxon>
    </lineage>
</organism>
<dbReference type="EMBL" id="JAPMOU010000020">
    <property type="protein sequence ID" value="MDE1463471.1"/>
    <property type="molecule type" value="Genomic_DNA"/>
</dbReference>
<dbReference type="Proteomes" id="UP001528823">
    <property type="component" value="Unassembled WGS sequence"/>
</dbReference>
<dbReference type="RefSeq" id="WP_274689807.1">
    <property type="nucleotide sequence ID" value="NZ_JAPMOU010000020.1"/>
</dbReference>
<evidence type="ECO:0000313" key="1">
    <source>
        <dbReference type="EMBL" id="MDE1463471.1"/>
    </source>
</evidence>
<protein>
    <submittedName>
        <fullName evidence="1">Uncharacterized protein</fullName>
    </submittedName>
</protein>
<name>A0ABT5UBW3_9GAMM</name>
<keyword evidence="2" id="KW-1185">Reference proteome</keyword>